<feature type="transmembrane region" description="Helical" evidence="5">
    <location>
        <begin position="382"/>
        <end position="413"/>
    </location>
</feature>
<evidence type="ECO:0000313" key="8">
    <source>
        <dbReference type="Proteomes" id="UP000237640"/>
    </source>
</evidence>
<dbReference type="CDD" id="cd07042">
    <property type="entry name" value="STAS_SulP_like_sulfate_transporter"/>
    <property type="match status" value="1"/>
</dbReference>
<dbReference type="GO" id="GO:0008271">
    <property type="term" value="F:secondary active sulfate transmembrane transporter activity"/>
    <property type="evidence" value="ECO:0007669"/>
    <property type="project" value="InterPro"/>
</dbReference>
<feature type="transmembrane region" description="Helical" evidence="5">
    <location>
        <begin position="246"/>
        <end position="265"/>
    </location>
</feature>
<evidence type="ECO:0000313" key="7">
    <source>
        <dbReference type="EMBL" id="PRX57177.1"/>
    </source>
</evidence>
<gene>
    <name evidence="7" type="ORF">CLV81_1179</name>
</gene>
<feature type="transmembrane region" description="Helical" evidence="5">
    <location>
        <begin position="73"/>
        <end position="93"/>
    </location>
</feature>
<evidence type="ECO:0000256" key="4">
    <source>
        <dbReference type="ARBA" id="ARBA00023136"/>
    </source>
</evidence>
<dbReference type="InterPro" id="IPR018045">
    <property type="entry name" value="S04_transporter_CS"/>
</dbReference>
<feature type="transmembrane region" description="Helical" evidence="5">
    <location>
        <begin position="50"/>
        <end position="66"/>
    </location>
</feature>
<evidence type="ECO:0000256" key="3">
    <source>
        <dbReference type="ARBA" id="ARBA00022989"/>
    </source>
</evidence>
<feature type="transmembrane region" description="Helical" evidence="5">
    <location>
        <begin position="352"/>
        <end position="370"/>
    </location>
</feature>
<dbReference type="AlphaFoldDB" id="A0A2T0MHX7"/>
<sequence>MLKRFFPILDWLPNYKKEYLQGDFSAGLTVGIMLIPQGMAYALIAGLPPVYGLYAALVPNLVYALTGSSRKLAVGPVALDSLIVASGLAAMKLATTQEYIAMALFLALFVGLFQLAMGFFKMGFLANFLSRPVVSGFTSAAALVIAVSQLKYILGLDIRALGTLETVVEIGQKVSETNFLDLGIGVAAIVLILFFKWLHKKLPAAMLVVVLSIFGIYFFTEQIGQVSLVGDIPKGLPSFFLHKGDSMQWVSAFPIALTLAFISFAEAMTMAKAVEEKSNEYYTDANQELRALGFSNIVGSFFQSYSANAGLSRTAVNVNEGAKTGLSSIVSAIVVGLTLLFLTPIFSFLPRAVLGAIILVAIYGLIDFKLPVELFKQRKDEFVLLALTFLTTLLIGITQGIIFGVVFSLVLLVNRISRPHIAVLGRIKGTDYFRNVERFEEEAESFPNILILRFDAQLFFGNKDYFKRQLLYQIKKKQPGLEYVILNAEAINYIDSSAIASLHQIIGELRGQGIQFLIAGAIGPTRDIFYSSGLIEILGQENLFVRTQEAVDYCKSLKTKNSIQQKIALQSKTKMNM</sequence>
<dbReference type="PROSITE" id="PS50801">
    <property type="entry name" value="STAS"/>
    <property type="match status" value="1"/>
</dbReference>
<keyword evidence="4 5" id="KW-0472">Membrane</keyword>
<comment type="subcellular location">
    <subcellularLocation>
        <location evidence="1">Membrane</location>
        <topology evidence="1">Multi-pass membrane protein</topology>
    </subcellularLocation>
</comment>
<name>A0A2T0MHX7_9FLAO</name>
<evidence type="ECO:0000259" key="6">
    <source>
        <dbReference type="PROSITE" id="PS50801"/>
    </source>
</evidence>
<dbReference type="InterPro" id="IPR001902">
    <property type="entry name" value="SLC26A/SulP_fam"/>
</dbReference>
<dbReference type="EMBL" id="PVYX01000001">
    <property type="protein sequence ID" value="PRX57177.1"/>
    <property type="molecule type" value="Genomic_DNA"/>
</dbReference>
<dbReference type="OrthoDB" id="9771198at2"/>
<evidence type="ECO:0000256" key="2">
    <source>
        <dbReference type="ARBA" id="ARBA00022692"/>
    </source>
</evidence>
<dbReference type="PROSITE" id="PS01130">
    <property type="entry name" value="SLC26A"/>
    <property type="match status" value="1"/>
</dbReference>
<feature type="domain" description="STAS" evidence="6">
    <location>
        <begin position="439"/>
        <end position="554"/>
    </location>
</feature>
<comment type="caution">
    <text evidence="7">The sequence shown here is derived from an EMBL/GenBank/DDBJ whole genome shotgun (WGS) entry which is preliminary data.</text>
</comment>
<dbReference type="PANTHER" id="PTHR11814">
    <property type="entry name" value="SULFATE TRANSPORTER"/>
    <property type="match status" value="1"/>
</dbReference>
<keyword evidence="8" id="KW-1185">Reference proteome</keyword>
<feature type="transmembrane region" description="Helical" evidence="5">
    <location>
        <begin position="132"/>
        <end position="154"/>
    </location>
</feature>
<dbReference type="Proteomes" id="UP000237640">
    <property type="component" value="Unassembled WGS sequence"/>
</dbReference>
<dbReference type="SUPFAM" id="SSF52091">
    <property type="entry name" value="SpoIIaa-like"/>
    <property type="match status" value="1"/>
</dbReference>
<dbReference type="Pfam" id="PF00916">
    <property type="entry name" value="Sulfate_transp"/>
    <property type="match status" value="1"/>
</dbReference>
<dbReference type="NCBIfam" id="TIGR00815">
    <property type="entry name" value="sulP"/>
    <property type="match status" value="1"/>
</dbReference>
<feature type="transmembrane region" description="Helical" evidence="5">
    <location>
        <begin position="202"/>
        <end position="220"/>
    </location>
</feature>
<keyword evidence="3 5" id="KW-1133">Transmembrane helix</keyword>
<dbReference type="InterPro" id="IPR011547">
    <property type="entry name" value="SLC26A/SulP_dom"/>
</dbReference>
<dbReference type="RefSeq" id="WP_106144088.1">
    <property type="nucleotide sequence ID" value="NZ_PVYX01000001.1"/>
</dbReference>
<dbReference type="GO" id="GO:0016020">
    <property type="term" value="C:membrane"/>
    <property type="evidence" value="ECO:0007669"/>
    <property type="project" value="UniProtKB-SubCell"/>
</dbReference>
<organism evidence="7 8">
    <name type="scientific">Flagellimonas meridianipacifica</name>
    <dbReference type="NCBI Taxonomy" id="1080225"/>
    <lineage>
        <taxon>Bacteria</taxon>
        <taxon>Pseudomonadati</taxon>
        <taxon>Bacteroidota</taxon>
        <taxon>Flavobacteriia</taxon>
        <taxon>Flavobacteriales</taxon>
        <taxon>Flavobacteriaceae</taxon>
        <taxon>Flagellimonas</taxon>
    </lineage>
</organism>
<proteinExistence type="predicted"/>
<evidence type="ECO:0000256" key="1">
    <source>
        <dbReference type="ARBA" id="ARBA00004141"/>
    </source>
</evidence>
<dbReference type="InterPro" id="IPR036513">
    <property type="entry name" value="STAS_dom_sf"/>
</dbReference>
<feature type="transmembrane region" description="Helical" evidence="5">
    <location>
        <begin position="179"/>
        <end position="195"/>
    </location>
</feature>
<reference evidence="7 8" key="1">
    <citation type="submission" date="2018-03" db="EMBL/GenBank/DDBJ databases">
        <title>Genomic Encyclopedia of Archaeal and Bacterial Type Strains, Phase II (KMG-II): from individual species to whole genera.</title>
        <authorList>
            <person name="Goeker M."/>
        </authorList>
    </citation>
    <scope>NUCLEOTIDE SEQUENCE [LARGE SCALE GENOMIC DNA]</scope>
    <source>
        <strain evidence="7 8">DSM 25027</strain>
    </source>
</reference>
<evidence type="ECO:0000256" key="5">
    <source>
        <dbReference type="SAM" id="Phobius"/>
    </source>
</evidence>
<feature type="transmembrane region" description="Helical" evidence="5">
    <location>
        <begin position="99"/>
        <end position="120"/>
    </location>
</feature>
<protein>
    <submittedName>
        <fullName evidence="7">SulP family sulfate permease</fullName>
    </submittedName>
</protein>
<dbReference type="Gene3D" id="3.30.750.24">
    <property type="entry name" value="STAS domain"/>
    <property type="match status" value="1"/>
</dbReference>
<accession>A0A2T0MHX7</accession>
<feature type="transmembrane region" description="Helical" evidence="5">
    <location>
        <begin position="326"/>
        <end position="346"/>
    </location>
</feature>
<dbReference type="Pfam" id="PF01740">
    <property type="entry name" value="STAS"/>
    <property type="match status" value="1"/>
</dbReference>
<keyword evidence="2 5" id="KW-0812">Transmembrane</keyword>
<dbReference type="InterPro" id="IPR002645">
    <property type="entry name" value="STAS_dom"/>
</dbReference>